<sequence>MGNEHGSISLRMLLGIATLLIGVMLLIVHHSVVQGRAAESTEVKSPVVATNPVPAMVDTVALDATRRAWIAHDLARAAPLFEQWTSAADLARSTSVAQLQPRIVELQDIRRRYVAVQLSAACAVQLQRARVDAMDAHITYFIALKEHWPTAPKRLEQAEQASRAASAASTACRT</sequence>
<keyword evidence="3" id="KW-1185">Reference proteome</keyword>
<reference evidence="3" key="1">
    <citation type="journal article" date="2019" name="Int. J. Syst. Evol. Microbiol.">
        <title>The Global Catalogue of Microorganisms (GCM) 10K type strain sequencing project: providing services to taxonomists for standard genome sequencing and annotation.</title>
        <authorList>
            <consortium name="The Broad Institute Genomics Platform"/>
            <consortium name="The Broad Institute Genome Sequencing Center for Infectious Disease"/>
            <person name="Wu L."/>
            <person name="Ma J."/>
        </authorList>
    </citation>
    <scope>NUCLEOTIDE SEQUENCE [LARGE SCALE GENOMIC DNA]</scope>
    <source>
        <strain evidence="3">CGMCC 1.16619</strain>
    </source>
</reference>
<gene>
    <name evidence="2" type="ORF">ACFPPA_11360</name>
</gene>
<comment type="caution">
    <text evidence="2">The sequence shown here is derived from an EMBL/GenBank/DDBJ whole genome shotgun (WGS) entry which is preliminary data.</text>
</comment>
<keyword evidence="1" id="KW-0812">Transmembrane</keyword>
<evidence type="ECO:0000256" key="1">
    <source>
        <dbReference type="SAM" id="Phobius"/>
    </source>
</evidence>
<feature type="transmembrane region" description="Helical" evidence="1">
    <location>
        <begin position="12"/>
        <end position="32"/>
    </location>
</feature>
<organism evidence="2 3">
    <name type="scientific">Rhodanobacter ginsengisoli</name>
    <dbReference type="NCBI Taxonomy" id="418646"/>
    <lineage>
        <taxon>Bacteria</taxon>
        <taxon>Pseudomonadati</taxon>
        <taxon>Pseudomonadota</taxon>
        <taxon>Gammaproteobacteria</taxon>
        <taxon>Lysobacterales</taxon>
        <taxon>Rhodanobacteraceae</taxon>
        <taxon>Rhodanobacter</taxon>
    </lineage>
</organism>
<evidence type="ECO:0000313" key="2">
    <source>
        <dbReference type="EMBL" id="MFC5526330.1"/>
    </source>
</evidence>
<keyword evidence="1" id="KW-0472">Membrane</keyword>
<dbReference type="RefSeq" id="WP_377319905.1">
    <property type="nucleotide sequence ID" value="NZ_JBHSNF010000002.1"/>
</dbReference>
<accession>A0ABW0QPN9</accession>
<evidence type="ECO:0000313" key="3">
    <source>
        <dbReference type="Proteomes" id="UP001596114"/>
    </source>
</evidence>
<dbReference type="EMBL" id="JBHSNF010000002">
    <property type="protein sequence ID" value="MFC5526330.1"/>
    <property type="molecule type" value="Genomic_DNA"/>
</dbReference>
<protein>
    <submittedName>
        <fullName evidence="2">Uncharacterized protein</fullName>
    </submittedName>
</protein>
<name>A0ABW0QPN9_9GAMM</name>
<keyword evidence="1" id="KW-1133">Transmembrane helix</keyword>
<proteinExistence type="predicted"/>
<dbReference type="Proteomes" id="UP001596114">
    <property type="component" value="Unassembled WGS sequence"/>
</dbReference>